<evidence type="ECO:0000256" key="3">
    <source>
        <dbReference type="ARBA" id="ARBA00023223"/>
    </source>
</evidence>
<dbReference type="SUPFAM" id="SSF54511">
    <property type="entry name" value="GFP-like"/>
    <property type="match status" value="1"/>
</dbReference>
<comment type="similarity">
    <text evidence="1">Belongs to the GFP family.</text>
</comment>
<evidence type="ECO:0000256" key="1">
    <source>
        <dbReference type="ARBA" id="ARBA00008949"/>
    </source>
</evidence>
<dbReference type="GO" id="GO:0008218">
    <property type="term" value="P:bioluminescence"/>
    <property type="evidence" value="ECO:0007669"/>
    <property type="project" value="UniProtKB-KW"/>
</dbReference>
<organism evidence="5">
    <name type="scientific">Olindias formosus</name>
    <dbReference type="NCBI Taxonomy" id="1495449"/>
    <lineage>
        <taxon>Eukaryota</taxon>
        <taxon>Metazoa</taxon>
        <taxon>Cnidaria</taxon>
        <taxon>Hydrozoa</taxon>
        <taxon>Trachylinae</taxon>
        <taxon>Limnomedusae</taxon>
        <taxon>Olindiidae</taxon>
        <taxon>Olindias</taxon>
    </lineage>
</organism>
<dbReference type="Pfam" id="PF01353">
    <property type="entry name" value="GFP"/>
    <property type="match status" value="1"/>
</dbReference>
<accession>A0A5A4MP41</accession>
<dbReference type="InterPro" id="IPR000786">
    <property type="entry name" value="Green_fluorescent_prot"/>
</dbReference>
<evidence type="ECO:0000256" key="2">
    <source>
        <dbReference type="ARBA" id="ARBA00022991"/>
    </source>
</evidence>
<dbReference type="GO" id="GO:0006091">
    <property type="term" value="P:generation of precursor metabolites and energy"/>
    <property type="evidence" value="ECO:0007669"/>
    <property type="project" value="InterPro"/>
</dbReference>
<sequence length="232" mass="25886">MASGRALFQYPMTSKIELNGEINGKKFKVAGEGFTPNSGRFNMHAYCTTGDLPMSWVVIASPLQYGFHMFAHYPEDITHFFQECFPGSYTLDRTLRMEGDGTLTTHHEYILKDGCVTSKTTLNASGFDPKGATMTKSFVEQLPCTIEIFAEGNGIRLLSHVPYLKKDGTLQIGYQDCIVKPVGGKKVTQPKYHFLHTQIIQKKDVNDTRDHIVQTELTVASNPWQEPSASAV</sequence>
<dbReference type="EMBL" id="MF503994">
    <property type="protein sequence ID" value="AXX69745.1"/>
    <property type="molecule type" value="mRNA"/>
</dbReference>
<name>A0A5A4MP41_9CNID</name>
<evidence type="ECO:0000313" key="5">
    <source>
        <dbReference type="EMBL" id="AXX69745.1"/>
    </source>
</evidence>
<keyword evidence="3" id="KW-0455">Luminescence</keyword>
<keyword evidence="4" id="KW-0599">Photoprotein</keyword>
<evidence type="ECO:0000256" key="4">
    <source>
        <dbReference type="ARBA" id="ARBA00023262"/>
    </source>
</evidence>
<dbReference type="Gene3D" id="6.20.160.10">
    <property type="match status" value="1"/>
</dbReference>
<dbReference type="AlphaFoldDB" id="A0A5A4MP41"/>
<proteinExistence type="evidence at transcript level"/>
<protein>
    <submittedName>
        <fullName evidence="5">Fluorescent protein 7</fullName>
    </submittedName>
</protein>
<dbReference type="Gene3D" id="2.40.155.10">
    <property type="entry name" value="Green fluorescent protein"/>
    <property type="match status" value="1"/>
</dbReference>
<keyword evidence="2" id="KW-0157">Chromophore</keyword>
<dbReference type="PRINTS" id="PR01229">
    <property type="entry name" value="GFLUORESCENT"/>
</dbReference>
<dbReference type="InterPro" id="IPR009017">
    <property type="entry name" value="GFP"/>
</dbReference>
<reference evidence="5" key="1">
    <citation type="submission" date="2017-07" db="EMBL/GenBank/DDBJ databases">
        <title>Cloning of a large family of unusual fluorescent proteins from the hydromedusa Olindias formosus.</title>
        <authorList>
            <person name="Lambert G.G."/>
            <person name="Patry W."/>
            <person name="Haddock S.H."/>
            <person name="Shaner N.C."/>
        </authorList>
    </citation>
    <scope>NUCLEOTIDE SEQUENCE</scope>
</reference>
<dbReference type="InterPro" id="IPR011584">
    <property type="entry name" value="GFP-related"/>
</dbReference>